<evidence type="ECO:0000313" key="13">
    <source>
        <dbReference type="EMBL" id="KAG2566632.1"/>
    </source>
</evidence>
<sequence>MADLALGLAKSTVVGTVSMVKSEIEKDKKLKKSVKRDLMLISDEFEMMHSFLNVAKDHTTDEMVRTLVSQVRNMALDVEDCIESGAQVDHKKSTWWRSKLPSRLKAAAPAVALNEAVESIELLKARVEAMGQRNMRYSHISGPSSKSDVKMQQPTGVVNATAFDILLNARSDMMKQRGLVDLVKLISKKDSALERQVISVWGTASNFGMASIVKKAYDEPEISKNYSCRAWVKVMQPFNPHEFIRNLLIQFYTNYCPQQGRTTVDFMKPMKVMESTKGELIEEFTNKLSNQIYLIVLEDLSSVVDWDIIREYLPSNNNGSCIIVATQQLEIASMCIGHSYQVSELKKFSDDHSVCVFFKEEMEEYTPKRDAATQWLHKFKHVAHKTDLYIIGVMAVAAANVAIISGVAGVGKSFLVRTVYYHAISEGRFQKFGWVNVSHPFNLVDLSRRLLLDLHSESLNHYSTLRIEDPIQACREFLDEHKCLVVIDGLRSKEEWDLTKAALTFAPSGSRVIVITDEESVAAYCATPSTIIWNVKVLEADDALELFKEKVREKTGKPYIDDEVISQAKLVLHKCGGLPKVIVSVADYYASESQRLSKDLLVKIWKKLSCRFMQELETNRKFDCLRDLFAWVHSYFRTCPDFLKPCIFYLSIFPENRSIRRRRFVRRWIAEGYSRDTKESTAEENGENFFSKLVKLSMIQVLDATTSIAFLMRMPLCQVNGFFREYIISRSMEENLVFALEGSCSLNPQRTGRHLTIHGTWDRDRIVFESMDFSRLRSLTVFGKWDKFFISEKMKLLRVLDLEDAEGVTDGDVDKMVKLLRGLKFLSLRGCSGVSCLPDSLGGLRLLQTLDVRNTKVSMIPSAIIELKNLQYVRVGTVMPLPSDEDDTIENPPAVVDPSTSLPAGTQPIEDPSKSTWSRPCCMPKFFRPRPMDRRNSGGVTVPRGIQGLVALHTLGVVDVGVAEGKAILEEIKKLSQLHKLGVCGINQNNSKELCGAVSGHIHLESLLLGLNEDCQGCLDGISSVPPNLHSLKLCGPARGLPEWINQLQNLKKLNLQMITLPQDSIDVLGGIPGLQFLHLSFKEYQDGKLHFEKGFNALYVLKISCNNQLRDIRFLPGVLRSLEMLKIHFCPIVSLLRFSGLKNLEDKLKKVTITGSCTYPCRQRLKKELVRMFMKFEPPLDDQNCNYNCVTHSTRPQEAGPSHEYRTSQGPFVRIVEETLPPECTEIAEVPLEIDLV</sequence>
<evidence type="ECO:0000256" key="3">
    <source>
        <dbReference type="ARBA" id="ARBA00022737"/>
    </source>
</evidence>
<reference evidence="13" key="1">
    <citation type="submission" date="2020-05" db="EMBL/GenBank/DDBJ databases">
        <title>WGS assembly of Panicum virgatum.</title>
        <authorList>
            <person name="Lovell J.T."/>
            <person name="Jenkins J."/>
            <person name="Shu S."/>
            <person name="Juenger T.E."/>
            <person name="Schmutz J."/>
        </authorList>
    </citation>
    <scope>NUCLEOTIDE SEQUENCE</scope>
    <source>
        <strain evidence="13">AP13</strain>
    </source>
</reference>
<dbReference type="SUPFAM" id="SSF52058">
    <property type="entry name" value="L domain-like"/>
    <property type="match status" value="1"/>
</dbReference>
<keyword evidence="8" id="KW-0472">Membrane</keyword>
<dbReference type="InterPro" id="IPR058922">
    <property type="entry name" value="WHD_DRP"/>
</dbReference>
<dbReference type="Pfam" id="PF23559">
    <property type="entry name" value="WHD_DRP"/>
    <property type="match status" value="1"/>
</dbReference>
<evidence type="ECO:0000259" key="12">
    <source>
        <dbReference type="Pfam" id="PF23598"/>
    </source>
</evidence>
<dbReference type="Gene3D" id="3.80.10.10">
    <property type="entry name" value="Ribonuclease Inhibitor"/>
    <property type="match status" value="1"/>
</dbReference>
<dbReference type="EMBL" id="CM029050">
    <property type="protein sequence ID" value="KAG2566632.1"/>
    <property type="molecule type" value="Genomic_DNA"/>
</dbReference>
<dbReference type="InterPro" id="IPR027417">
    <property type="entry name" value="P-loop_NTPase"/>
</dbReference>
<evidence type="ECO:0000259" key="11">
    <source>
        <dbReference type="Pfam" id="PF23559"/>
    </source>
</evidence>
<keyword evidence="2" id="KW-0433">Leucine-rich repeat</keyword>
<keyword evidence="4" id="KW-0547">Nucleotide-binding</keyword>
<keyword evidence="3" id="KW-0677">Repeat</keyword>
<evidence type="ECO:0000256" key="1">
    <source>
        <dbReference type="ARBA" id="ARBA00008894"/>
    </source>
</evidence>
<dbReference type="PANTHER" id="PTHR23155">
    <property type="entry name" value="DISEASE RESISTANCE PROTEIN RP"/>
    <property type="match status" value="1"/>
</dbReference>
<feature type="domain" description="Disease resistance R13L4/SHOC-2-like LRR" evidence="12">
    <location>
        <begin position="776"/>
        <end position="883"/>
    </location>
</feature>
<dbReference type="Pfam" id="PF00931">
    <property type="entry name" value="NB-ARC"/>
    <property type="match status" value="2"/>
</dbReference>
<comment type="caution">
    <text evidence="13">The sequence shown here is derived from an EMBL/GenBank/DDBJ whole genome shotgun (WGS) entry which is preliminary data.</text>
</comment>
<evidence type="ECO:0000256" key="5">
    <source>
        <dbReference type="ARBA" id="ARBA00022821"/>
    </source>
</evidence>
<organism evidence="13 14">
    <name type="scientific">Panicum virgatum</name>
    <name type="common">Blackwell switchgrass</name>
    <dbReference type="NCBI Taxonomy" id="38727"/>
    <lineage>
        <taxon>Eukaryota</taxon>
        <taxon>Viridiplantae</taxon>
        <taxon>Streptophyta</taxon>
        <taxon>Embryophyta</taxon>
        <taxon>Tracheophyta</taxon>
        <taxon>Spermatophyta</taxon>
        <taxon>Magnoliopsida</taxon>
        <taxon>Liliopsida</taxon>
        <taxon>Poales</taxon>
        <taxon>Poaceae</taxon>
        <taxon>PACMAD clade</taxon>
        <taxon>Panicoideae</taxon>
        <taxon>Panicodae</taxon>
        <taxon>Paniceae</taxon>
        <taxon>Panicinae</taxon>
        <taxon>Panicum</taxon>
        <taxon>Panicum sect. Hiantes</taxon>
    </lineage>
</organism>
<dbReference type="GO" id="GO:0043531">
    <property type="term" value="F:ADP binding"/>
    <property type="evidence" value="ECO:0007669"/>
    <property type="project" value="InterPro"/>
</dbReference>
<dbReference type="Gene3D" id="3.40.50.300">
    <property type="entry name" value="P-loop containing nucleotide triphosphate hydrolases"/>
    <property type="match status" value="2"/>
</dbReference>
<keyword evidence="14" id="KW-1185">Reference proteome</keyword>
<accession>A0A8T0Q1Z1</accession>
<dbReference type="InterPro" id="IPR002182">
    <property type="entry name" value="NB-ARC"/>
</dbReference>
<feature type="domain" description="Disease resistance R13L4/SHOC-2-like LRR" evidence="12">
    <location>
        <begin position="939"/>
        <end position="1165"/>
    </location>
</feature>
<dbReference type="OrthoDB" id="693153at2759"/>
<evidence type="ECO:0000313" key="14">
    <source>
        <dbReference type="Proteomes" id="UP000823388"/>
    </source>
</evidence>
<comment type="similarity">
    <text evidence="1">Belongs to the disease resistance NB-LRR family.</text>
</comment>
<evidence type="ECO:0000259" key="9">
    <source>
        <dbReference type="Pfam" id="PF00931"/>
    </source>
</evidence>
<dbReference type="GO" id="GO:0098542">
    <property type="term" value="P:defense response to other organism"/>
    <property type="evidence" value="ECO:0007669"/>
    <property type="project" value="TreeGrafter"/>
</dbReference>
<feature type="transmembrane region" description="Helical" evidence="8">
    <location>
        <begin position="388"/>
        <end position="410"/>
    </location>
</feature>
<feature type="domain" description="NB-ARC" evidence="9">
    <location>
        <begin position="401"/>
        <end position="555"/>
    </location>
</feature>
<proteinExistence type="inferred from homology"/>
<dbReference type="InterPro" id="IPR041118">
    <property type="entry name" value="Rx_N"/>
</dbReference>
<dbReference type="Proteomes" id="UP000823388">
    <property type="component" value="Chromosome 7N"/>
</dbReference>
<keyword evidence="8" id="KW-1133">Transmembrane helix</keyword>
<evidence type="ECO:0000256" key="4">
    <source>
        <dbReference type="ARBA" id="ARBA00022741"/>
    </source>
</evidence>
<keyword evidence="8" id="KW-0812">Transmembrane</keyword>
<feature type="domain" description="Disease resistance protein winged helix" evidence="11">
    <location>
        <begin position="652"/>
        <end position="703"/>
    </location>
</feature>
<name>A0A8T0Q1Z1_PANVG</name>
<gene>
    <name evidence="13" type="ORF">PVAP13_7NG180600</name>
</gene>
<dbReference type="InterPro" id="IPR032675">
    <property type="entry name" value="LRR_dom_sf"/>
</dbReference>
<dbReference type="InterPro" id="IPR044974">
    <property type="entry name" value="Disease_R_plants"/>
</dbReference>
<feature type="domain" description="NB-ARC" evidence="9">
    <location>
        <begin position="191"/>
        <end position="360"/>
    </location>
</feature>
<protein>
    <submittedName>
        <fullName evidence="13">Uncharacterized protein</fullName>
    </submittedName>
</protein>
<dbReference type="Gene3D" id="1.20.5.4130">
    <property type="match status" value="1"/>
</dbReference>
<evidence type="ECO:0000256" key="7">
    <source>
        <dbReference type="SAM" id="MobiDB-lite"/>
    </source>
</evidence>
<feature type="region of interest" description="Disordered" evidence="7">
    <location>
        <begin position="896"/>
        <end position="916"/>
    </location>
</feature>
<evidence type="ECO:0000256" key="8">
    <source>
        <dbReference type="SAM" id="Phobius"/>
    </source>
</evidence>
<dbReference type="Pfam" id="PF23598">
    <property type="entry name" value="LRR_14"/>
    <property type="match status" value="2"/>
</dbReference>
<keyword evidence="5" id="KW-0611">Plant defense</keyword>
<keyword evidence="6" id="KW-0175">Coiled coil</keyword>
<dbReference type="PANTHER" id="PTHR23155:SF1135">
    <property type="entry name" value="OS08G0246300 PROTEIN"/>
    <property type="match status" value="1"/>
</dbReference>
<evidence type="ECO:0000259" key="10">
    <source>
        <dbReference type="Pfam" id="PF18052"/>
    </source>
</evidence>
<evidence type="ECO:0000256" key="6">
    <source>
        <dbReference type="ARBA" id="ARBA00023054"/>
    </source>
</evidence>
<dbReference type="SUPFAM" id="SSF52540">
    <property type="entry name" value="P-loop containing nucleoside triphosphate hydrolases"/>
    <property type="match status" value="2"/>
</dbReference>
<dbReference type="InterPro" id="IPR055414">
    <property type="entry name" value="LRR_R13L4/SHOC2-like"/>
</dbReference>
<dbReference type="AlphaFoldDB" id="A0A8T0Q1Z1"/>
<evidence type="ECO:0000256" key="2">
    <source>
        <dbReference type="ARBA" id="ARBA00022614"/>
    </source>
</evidence>
<dbReference type="Pfam" id="PF18052">
    <property type="entry name" value="Rx_N"/>
    <property type="match status" value="1"/>
</dbReference>
<feature type="domain" description="Disease resistance N-terminal" evidence="10">
    <location>
        <begin position="18"/>
        <end position="84"/>
    </location>
</feature>